<accession>A0A1G2F2X2</accession>
<protein>
    <submittedName>
        <fullName evidence="1">Uncharacterized protein</fullName>
    </submittedName>
</protein>
<comment type="caution">
    <text evidence="1">The sequence shown here is derived from an EMBL/GenBank/DDBJ whole genome shotgun (WGS) entry which is preliminary data.</text>
</comment>
<name>A0A1G2F2X2_9BACT</name>
<gene>
    <name evidence="1" type="ORF">A2V69_02345</name>
</gene>
<evidence type="ECO:0000313" key="2">
    <source>
        <dbReference type="Proteomes" id="UP000177810"/>
    </source>
</evidence>
<sequence length="387" mass="45326">MEKRVAFNKEIALRVFKILDSMWRSKSGIFRDVVLPQDLWVPSGWEHLNHCEKANFLFYAALPMRGGQISEDPFKWLCALWTKFPGLFNPKTVAETLSPKYIEECFKTVTSEILENGGIGKLGGGSLGYKMEQHAKHWHENSTILNTWWGADIRNVFWGIPEFEEAFRRIDHKRTKIGFKGMRRKIFSLLIIWLQEKELIPAFPTPIPVDFHAMRILWQNEIIDMRGWAQKFEPKKEKHSQELKGKTAVRIWETIPNQIAIWSQKFLEKNQISHMVINPALWVLSRTLCAEHLQTSSLKTGHEFFTPEKLKANPGLWTRNRKNPCEFCPIEKFCKWCIPANPYYTDGWLIRIKRISYPTPRLLGIDWIELGPTHKIRKDKNRGAIKS</sequence>
<reference evidence="1 2" key="1">
    <citation type="journal article" date="2016" name="Nat. Commun.">
        <title>Thousands of microbial genomes shed light on interconnected biogeochemical processes in an aquifer system.</title>
        <authorList>
            <person name="Anantharaman K."/>
            <person name="Brown C.T."/>
            <person name="Hug L.A."/>
            <person name="Sharon I."/>
            <person name="Castelle C.J."/>
            <person name="Probst A.J."/>
            <person name="Thomas B.C."/>
            <person name="Singh A."/>
            <person name="Wilkins M.J."/>
            <person name="Karaoz U."/>
            <person name="Brodie E.L."/>
            <person name="Williams K.H."/>
            <person name="Hubbard S.S."/>
            <person name="Banfield J.F."/>
        </authorList>
    </citation>
    <scope>NUCLEOTIDE SEQUENCE [LARGE SCALE GENOMIC DNA]</scope>
</reference>
<dbReference type="EMBL" id="MHMT01000019">
    <property type="protein sequence ID" value="OGZ32436.1"/>
    <property type="molecule type" value="Genomic_DNA"/>
</dbReference>
<evidence type="ECO:0000313" key="1">
    <source>
        <dbReference type="EMBL" id="OGZ32436.1"/>
    </source>
</evidence>
<organism evidence="1 2">
    <name type="scientific">Candidatus Portnoybacteria bacterium RBG_13_40_8</name>
    <dbReference type="NCBI Taxonomy" id="1801990"/>
    <lineage>
        <taxon>Bacteria</taxon>
        <taxon>Candidatus Portnoyibacteriota</taxon>
    </lineage>
</organism>
<dbReference type="AlphaFoldDB" id="A0A1G2F2X2"/>
<proteinExistence type="predicted"/>
<dbReference type="Proteomes" id="UP000177810">
    <property type="component" value="Unassembled WGS sequence"/>
</dbReference>